<dbReference type="PIRSF" id="PIRSF006171">
    <property type="entry name" value="RR_citrat_malat"/>
    <property type="match status" value="1"/>
</dbReference>
<dbReference type="Pfam" id="PF12840">
    <property type="entry name" value="HTH_20"/>
    <property type="match status" value="1"/>
</dbReference>
<keyword evidence="6 9" id="KW-0238">DNA-binding</keyword>
<protein>
    <recommendedName>
        <fullName evidence="9">Transcriptional regulatory protein</fullName>
    </recommendedName>
</protein>
<dbReference type="InterPro" id="IPR001789">
    <property type="entry name" value="Sig_transdc_resp-reg_receiver"/>
</dbReference>
<dbReference type="GO" id="GO:0003700">
    <property type="term" value="F:DNA-binding transcription factor activity"/>
    <property type="evidence" value="ECO:0007669"/>
    <property type="project" value="InterPro"/>
</dbReference>
<dbReference type="InterPro" id="IPR051271">
    <property type="entry name" value="2C-system_Tx_regulators"/>
</dbReference>
<evidence type="ECO:0000256" key="1">
    <source>
        <dbReference type="ARBA" id="ARBA00004496"/>
    </source>
</evidence>
<dbReference type="InterPro" id="IPR024187">
    <property type="entry name" value="Sig_transdc_resp-reg_cit/mal"/>
</dbReference>
<evidence type="ECO:0000256" key="4">
    <source>
        <dbReference type="ARBA" id="ARBA00023012"/>
    </source>
</evidence>
<dbReference type="GO" id="GO:0000156">
    <property type="term" value="F:phosphorelay response regulator activity"/>
    <property type="evidence" value="ECO:0007669"/>
    <property type="project" value="TreeGrafter"/>
</dbReference>
<evidence type="ECO:0000259" key="11">
    <source>
        <dbReference type="PROSITE" id="PS50110"/>
    </source>
</evidence>
<evidence type="ECO:0000256" key="3">
    <source>
        <dbReference type="ARBA" id="ARBA00022553"/>
    </source>
</evidence>
<proteinExistence type="predicted"/>
<feature type="domain" description="Response regulatory" evidence="11">
    <location>
        <begin position="6"/>
        <end position="117"/>
    </location>
</feature>
<keyword evidence="3 10" id="KW-0597">Phosphoprotein</keyword>
<accession>A0A0B4CFX2</accession>
<evidence type="ECO:0000256" key="5">
    <source>
        <dbReference type="ARBA" id="ARBA00023015"/>
    </source>
</evidence>
<dbReference type="SUPFAM" id="SSF46785">
    <property type="entry name" value="Winged helix' DNA-binding domain"/>
    <property type="match status" value="1"/>
</dbReference>
<sequence>MTTPLRVLVVDDDFRVAGLHREIVAERPGYHALAPVRTLADATAAVRTEHPDLLLVDAYLPDGDGIAFVRENPIDAFVLSAATDAVTVRRALRAGALGYLVKPFERRALVEVLDRYARFRNVLDEERSVSQDEIDRALGILHAGGDTSSVSRSATERVILGALGDDESSAAEIADRAGVSRATAQRHLAALATRGIVDVRLRYGTTGRPEHRYVRRRA</sequence>
<evidence type="ECO:0000313" key="12">
    <source>
        <dbReference type="EMBL" id="KIC60179.1"/>
    </source>
</evidence>
<dbReference type="InterPro" id="IPR036390">
    <property type="entry name" value="WH_DNA-bd_sf"/>
</dbReference>
<dbReference type="Pfam" id="PF00072">
    <property type="entry name" value="Response_reg"/>
    <property type="match status" value="1"/>
</dbReference>
<reference evidence="12 13" key="1">
    <citation type="submission" date="2014-12" db="EMBL/GenBank/DDBJ databases">
        <title>Genome sequencing of Microbacterium hominis TPW29.</title>
        <authorList>
            <person name="Tan P.W."/>
            <person name="Chan K.-G."/>
        </authorList>
    </citation>
    <scope>NUCLEOTIDE SEQUENCE [LARGE SCALE GENOMIC DNA]</scope>
    <source>
        <strain evidence="12 13">TPW29</strain>
    </source>
</reference>
<evidence type="ECO:0000256" key="9">
    <source>
        <dbReference type="PIRNR" id="PIRNR006171"/>
    </source>
</evidence>
<evidence type="ECO:0000256" key="8">
    <source>
        <dbReference type="ARBA" id="ARBA00023163"/>
    </source>
</evidence>
<evidence type="ECO:0000256" key="2">
    <source>
        <dbReference type="ARBA" id="ARBA00022490"/>
    </source>
</evidence>
<dbReference type="InterPro" id="IPR036388">
    <property type="entry name" value="WH-like_DNA-bd_sf"/>
</dbReference>
<comment type="subcellular location">
    <subcellularLocation>
        <location evidence="1 9">Cytoplasm</location>
    </subcellularLocation>
</comment>
<dbReference type="PANTHER" id="PTHR45526:SF1">
    <property type="entry name" value="TRANSCRIPTIONAL REGULATORY PROTEIN DCUR-RELATED"/>
    <property type="match status" value="1"/>
</dbReference>
<evidence type="ECO:0000256" key="7">
    <source>
        <dbReference type="ARBA" id="ARBA00023159"/>
    </source>
</evidence>
<dbReference type="InterPro" id="IPR011006">
    <property type="entry name" value="CheY-like_superfamily"/>
</dbReference>
<dbReference type="Gene3D" id="1.10.10.10">
    <property type="entry name" value="Winged helix-like DNA-binding domain superfamily/Winged helix DNA-binding domain"/>
    <property type="match status" value="1"/>
</dbReference>
<dbReference type="PROSITE" id="PS50110">
    <property type="entry name" value="RESPONSE_REGULATORY"/>
    <property type="match status" value="1"/>
</dbReference>
<evidence type="ECO:0000256" key="6">
    <source>
        <dbReference type="ARBA" id="ARBA00023125"/>
    </source>
</evidence>
<dbReference type="Proteomes" id="UP000031202">
    <property type="component" value="Unassembled WGS sequence"/>
</dbReference>
<dbReference type="GO" id="GO:0003677">
    <property type="term" value="F:DNA binding"/>
    <property type="evidence" value="ECO:0007669"/>
    <property type="project" value="UniProtKB-KW"/>
</dbReference>
<keyword evidence="2 9" id="KW-0963">Cytoplasm</keyword>
<dbReference type="GO" id="GO:0005737">
    <property type="term" value="C:cytoplasm"/>
    <property type="evidence" value="ECO:0007669"/>
    <property type="project" value="UniProtKB-SubCell"/>
</dbReference>
<evidence type="ECO:0000256" key="10">
    <source>
        <dbReference type="PROSITE-ProRule" id="PRU00169"/>
    </source>
</evidence>
<dbReference type="InterPro" id="IPR011991">
    <property type="entry name" value="ArsR-like_HTH"/>
</dbReference>
<name>A0A0B4CFX2_9MICO</name>
<keyword evidence="7 9" id="KW-0010">Activator</keyword>
<dbReference type="SMART" id="SM00448">
    <property type="entry name" value="REC"/>
    <property type="match status" value="1"/>
</dbReference>
<feature type="modified residue" description="4-aspartylphosphate" evidence="10">
    <location>
        <position position="57"/>
    </location>
</feature>
<dbReference type="RefSeq" id="WP_039412161.1">
    <property type="nucleotide sequence ID" value="NZ_JWSZ01000001.1"/>
</dbReference>
<gene>
    <name evidence="12" type="ORF">RM52_01930</name>
</gene>
<dbReference type="Gene3D" id="3.40.50.2300">
    <property type="match status" value="1"/>
</dbReference>
<dbReference type="EMBL" id="JWSZ01000001">
    <property type="protein sequence ID" value="KIC60179.1"/>
    <property type="molecule type" value="Genomic_DNA"/>
</dbReference>
<dbReference type="PANTHER" id="PTHR45526">
    <property type="entry name" value="TRANSCRIPTIONAL REGULATORY PROTEIN DPIA"/>
    <property type="match status" value="1"/>
</dbReference>
<keyword evidence="8 9" id="KW-0804">Transcription</keyword>
<comment type="caution">
    <text evidence="12">The sequence shown here is derived from an EMBL/GenBank/DDBJ whole genome shotgun (WGS) entry which is preliminary data.</text>
</comment>
<dbReference type="AlphaFoldDB" id="A0A0B4CFX2"/>
<keyword evidence="4 9" id="KW-0902">Two-component regulatory system</keyword>
<dbReference type="SUPFAM" id="SSF52172">
    <property type="entry name" value="CheY-like"/>
    <property type="match status" value="1"/>
</dbReference>
<keyword evidence="5 9" id="KW-0805">Transcription regulation</keyword>
<evidence type="ECO:0000313" key="13">
    <source>
        <dbReference type="Proteomes" id="UP000031202"/>
    </source>
</evidence>
<dbReference type="CDD" id="cd00090">
    <property type="entry name" value="HTH_ARSR"/>
    <property type="match status" value="1"/>
</dbReference>
<organism evidence="12 13">
    <name type="scientific">Microbacterium hominis</name>
    <dbReference type="NCBI Taxonomy" id="162426"/>
    <lineage>
        <taxon>Bacteria</taxon>
        <taxon>Bacillati</taxon>
        <taxon>Actinomycetota</taxon>
        <taxon>Actinomycetes</taxon>
        <taxon>Micrococcales</taxon>
        <taxon>Microbacteriaceae</taxon>
        <taxon>Microbacterium</taxon>
    </lineage>
</organism>